<dbReference type="RefSeq" id="WP_096800345.1">
    <property type="nucleotide sequence ID" value="NZ_CP023564.1"/>
</dbReference>
<dbReference type="KEGG" id="bgg:CFK41_14685"/>
<feature type="transmembrane region" description="Helical" evidence="7">
    <location>
        <begin position="51"/>
        <end position="71"/>
    </location>
</feature>
<dbReference type="OrthoDB" id="34224at2"/>
<feature type="transmembrane region" description="Helical" evidence="7">
    <location>
        <begin position="114"/>
        <end position="135"/>
    </location>
</feature>
<dbReference type="InterPro" id="IPR035906">
    <property type="entry name" value="MetI-like_sf"/>
</dbReference>
<dbReference type="GO" id="GO:0055085">
    <property type="term" value="P:transmembrane transport"/>
    <property type="evidence" value="ECO:0007669"/>
    <property type="project" value="InterPro"/>
</dbReference>
<keyword evidence="11" id="KW-1185">Reference proteome</keyword>
<keyword evidence="5 7" id="KW-1133">Transmembrane helix</keyword>
<feature type="transmembrane region" description="Helical" evidence="7">
    <location>
        <begin position="306"/>
        <end position="327"/>
    </location>
</feature>
<evidence type="ECO:0000256" key="8">
    <source>
        <dbReference type="SAM" id="MobiDB-lite"/>
    </source>
</evidence>
<proteinExistence type="inferred from homology"/>
<feature type="domain" description="ABC transmembrane type-1" evidence="9">
    <location>
        <begin position="110"/>
        <end position="322"/>
    </location>
</feature>
<keyword evidence="3" id="KW-1003">Cell membrane</keyword>
<dbReference type="CDD" id="cd06261">
    <property type="entry name" value="TM_PBP2"/>
    <property type="match status" value="1"/>
</dbReference>
<dbReference type="Pfam" id="PF00528">
    <property type="entry name" value="BPD_transp_1"/>
    <property type="match status" value="1"/>
</dbReference>
<name>A0A291H0A8_9MICO</name>
<feature type="region of interest" description="Disordered" evidence="8">
    <location>
        <begin position="1"/>
        <end position="34"/>
    </location>
</feature>
<dbReference type="EMBL" id="CP023564">
    <property type="protein sequence ID" value="ATG55885.1"/>
    <property type="molecule type" value="Genomic_DNA"/>
</dbReference>
<reference evidence="10 11" key="1">
    <citation type="journal article" date="2014" name="Int. J. Syst. Evol. Microbiol.">
        <title>Brachybacterium ginsengisoli sp. nov., isolated from soil of a ginseng field.</title>
        <authorList>
            <person name="Hoang V.A."/>
            <person name="Kim Y.J."/>
            <person name="Nguyen N.L."/>
            <person name="Yang D.C."/>
        </authorList>
    </citation>
    <scope>NUCLEOTIDE SEQUENCE [LARGE SCALE GENOMIC DNA]</scope>
    <source>
        <strain evidence="10 11">DCY80</strain>
    </source>
</reference>
<evidence type="ECO:0000256" key="5">
    <source>
        <dbReference type="ARBA" id="ARBA00022989"/>
    </source>
</evidence>
<feature type="transmembrane region" description="Helical" evidence="7">
    <location>
        <begin position="243"/>
        <end position="263"/>
    </location>
</feature>
<evidence type="ECO:0000256" key="4">
    <source>
        <dbReference type="ARBA" id="ARBA00022692"/>
    </source>
</evidence>
<organism evidence="10 11">
    <name type="scientific">Brachybacterium ginsengisoli</name>
    <dbReference type="NCBI Taxonomy" id="1331682"/>
    <lineage>
        <taxon>Bacteria</taxon>
        <taxon>Bacillati</taxon>
        <taxon>Actinomycetota</taxon>
        <taxon>Actinomycetes</taxon>
        <taxon>Micrococcales</taxon>
        <taxon>Dermabacteraceae</taxon>
        <taxon>Brachybacterium</taxon>
    </lineage>
</organism>
<dbReference type="InterPro" id="IPR000515">
    <property type="entry name" value="MetI-like"/>
</dbReference>
<dbReference type="SUPFAM" id="SSF160964">
    <property type="entry name" value="MalF N-terminal region-like"/>
    <property type="match status" value="1"/>
</dbReference>
<evidence type="ECO:0000313" key="10">
    <source>
        <dbReference type="EMBL" id="ATG55885.1"/>
    </source>
</evidence>
<dbReference type="PANTHER" id="PTHR43005:SF1">
    <property type="entry name" value="SPERMIDINE_PUTRESCINE TRANSPORT SYSTEM PERMEASE PROTEIN"/>
    <property type="match status" value="1"/>
</dbReference>
<dbReference type="Proteomes" id="UP000217889">
    <property type="component" value="Chromosome"/>
</dbReference>
<evidence type="ECO:0000256" key="3">
    <source>
        <dbReference type="ARBA" id="ARBA00022475"/>
    </source>
</evidence>
<evidence type="ECO:0000259" key="9">
    <source>
        <dbReference type="PROSITE" id="PS50928"/>
    </source>
</evidence>
<evidence type="ECO:0000256" key="1">
    <source>
        <dbReference type="ARBA" id="ARBA00004651"/>
    </source>
</evidence>
<keyword evidence="4 7" id="KW-0812">Transmembrane</keyword>
<evidence type="ECO:0000256" key="6">
    <source>
        <dbReference type="ARBA" id="ARBA00023136"/>
    </source>
</evidence>
<dbReference type="Gene3D" id="1.10.3720.10">
    <property type="entry name" value="MetI-like"/>
    <property type="match status" value="1"/>
</dbReference>
<evidence type="ECO:0000256" key="7">
    <source>
        <dbReference type="RuleBase" id="RU363032"/>
    </source>
</evidence>
<dbReference type="AlphaFoldDB" id="A0A291H0A8"/>
<feature type="transmembrane region" description="Helical" evidence="7">
    <location>
        <begin position="147"/>
        <end position="167"/>
    </location>
</feature>
<dbReference type="PANTHER" id="PTHR43005">
    <property type="entry name" value="BLR7065 PROTEIN"/>
    <property type="match status" value="1"/>
</dbReference>
<evidence type="ECO:0000313" key="11">
    <source>
        <dbReference type="Proteomes" id="UP000217889"/>
    </source>
</evidence>
<keyword evidence="2 7" id="KW-0813">Transport</keyword>
<feature type="transmembrane region" description="Helical" evidence="7">
    <location>
        <begin position="205"/>
        <end position="223"/>
    </location>
</feature>
<accession>A0A291H0A8</accession>
<sequence>MITGTAPAGAEPDAAHLSAPGPVFRPEDHRPERRRGLRDRLGSWIDRHLKVLFIAPSVAYIATMIAFPILYTVYLSLTNSQGAVTRPFDMVGLENYTHWLTDTDRFWPATWRTIYYTALALALEMVFGLAIALLLRKSFRGQGIVRAAILAPLVATPVAIGMMWMLLLEPNIGIVNHMLGNLSLPRLGFLTSPGQALTTLALIDVWQWTPMVALILLAGLSSLPDEPYEAASVDGASRLQQFWYVTLPMLWPTMAAAMMLRAVDALKSFDVIYATKGRGGGSEHEVETLNILAYGQSFEFSQYGRASALLMIFLMLIVAALAVIHILRKAGQQ</sequence>
<evidence type="ECO:0000256" key="2">
    <source>
        <dbReference type="ARBA" id="ARBA00022448"/>
    </source>
</evidence>
<dbReference type="PROSITE" id="PS50928">
    <property type="entry name" value="ABC_TM1"/>
    <property type="match status" value="1"/>
</dbReference>
<dbReference type="SUPFAM" id="SSF161098">
    <property type="entry name" value="MetI-like"/>
    <property type="match status" value="1"/>
</dbReference>
<protein>
    <submittedName>
        <fullName evidence="10">ABC transporter permease</fullName>
    </submittedName>
</protein>
<dbReference type="GO" id="GO:0005886">
    <property type="term" value="C:plasma membrane"/>
    <property type="evidence" value="ECO:0007669"/>
    <property type="project" value="UniProtKB-SubCell"/>
</dbReference>
<gene>
    <name evidence="10" type="ORF">CFK41_14685</name>
</gene>
<comment type="similarity">
    <text evidence="7">Belongs to the binding-protein-dependent transport system permease family.</text>
</comment>
<keyword evidence="6 7" id="KW-0472">Membrane</keyword>
<comment type="subcellular location">
    <subcellularLocation>
        <location evidence="1 7">Cell membrane</location>
        <topology evidence="1 7">Multi-pass membrane protein</topology>
    </subcellularLocation>
</comment>